<dbReference type="AlphaFoldDB" id="A0A7I8K8F3"/>
<dbReference type="Proteomes" id="UP000663760">
    <property type="component" value="Chromosome 3"/>
</dbReference>
<keyword evidence="2" id="KW-1185">Reference proteome</keyword>
<dbReference type="OrthoDB" id="692779at2759"/>
<evidence type="ECO:0000313" key="1">
    <source>
        <dbReference type="EMBL" id="CAA7393955.1"/>
    </source>
</evidence>
<evidence type="ECO:0000313" key="2">
    <source>
        <dbReference type="Proteomes" id="UP000663760"/>
    </source>
</evidence>
<proteinExistence type="predicted"/>
<organism evidence="1 2">
    <name type="scientific">Spirodela intermedia</name>
    <name type="common">Intermediate duckweed</name>
    <dbReference type="NCBI Taxonomy" id="51605"/>
    <lineage>
        <taxon>Eukaryota</taxon>
        <taxon>Viridiplantae</taxon>
        <taxon>Streptophyta</taxon>
        <taxon>Embryophyta</taxon>
        <taxon>Tracheophyta</taxon>
        <taxon>Spermatophyta</taxon>
        <taxon>Magnoliopsida</taxon>
        <taxon>Liliopsida</taxon>
        <taxon>Araceae</taxon>
        <taxon>Lemnoideae</taxon>
        <taxon>Spirodela</taxon>
    </lineage>
</organism>
<reference evidence="1" key="1">
    <citation type="submission" date="2020-02" db="EMBL/GenBank/DDBJ databases">
        <authorList>
            <person name="Scholz U."/>
            <person name="Mascher M."/>
            <person name="Fiebig A."/>
        </authorList>
    </citation>
    <scope>NUCLEOTIDE SEQUENCE</scope>
</reference>
<accession>A0A7I8K8F3</accession>
<gene>
    <name evidence="1" type="ORF">SI8410_03004640</name>
</gene>
<protein>
    <submittedName>
        <fullName evidence="1">Uncharacterized protein</fullName>
    </submittedName>
</protein>
<dbReference type="EMBL" id="LR746266">
    <property type="protein sequence ID" value="CAA7393955.1"/>
    <property type="molecule type" value="Genomic_DNA"/>
</dbReference>
<name>A0A7I8K8F3_SPIIN</name>
<sequence>MGSDPLGSRRPTCAYGFMASPSWFPLQRSSHSLFHPLRHDGTGGDGGRSRRWQNLFRRLTREGKSKPHTFHYDVVSYYKNFDDGCGWERERGLLPPCRGLLSPSFEGRLAAPR</sequence>